<feature type="non-terminal residue" evidence="1">
    <location>
        <position position="272"/>
    </location>
</feature>
<protein>
    <recommendedName>
        <fullName evidence="3">Autotransporter outer membrane beta-barrel domain-containing protein</fullName>
    </recommendedName>
</protein>
<feature type="non-terminal residue" evidence="1">
    <location>
        <position position="1"/>
    </location>
</feature>
<proteinExistence type="predicted"/>
<accession>A0ABS2DV40</accession>
<reference evidence="1 2" key="1">
    <citation type="journal article" date="2021" name="Sci. Rep.">
        <title>The distribution of antibiotic resistance genes in chicken gut microbiota commensals.</title>
        <authorList>
            <person name="Juricova H."/>
            <person name="Matiasovicova J."/>
            <person name="Kubasova T."/>
            <person name="Cejkova D."/>
            <person name="Rychlik I."/>
        </authorList>
    </citation>
    <scope>NUCLEOTIDE SEQUENCE [LARGE SCALE GENOMIC DNA]</scope>
    <source>
        <strain evidence="1 2">An829</strain>
    </source>
</reference>
<organism evidence="1 2">
    <name type="scientific">Sutterella massiliensis</name>
    <dbReference type="NCBI Taxonomy" id="1816689"/>
    <lineage>
        <taxon>Bacteria</taxon>
        <taxon>Pseudomonadati</taxon>
        <taxon>Pseudomonadota</taxon>
        <taxon>Betaproteobacteria</taxon>
        <taxon>Burkholderiales</taxon>
        <taxon>Sutterellaceae</taxon>
        <taxon>Sutterella</taxon>
    </lineage>
</organism>
<dbReference type="Proteomes" id="UP000715095">
    <property type="component" value="Unassembled WGS sequence"/>
</dbReference>
<evidence type="ECO:0000313" key="1">
    <source>
        <dbReference type="EMBL" id="MBM6705159.1"/>
    </source>
</evidence>
<comment type="caution">
    <text evidence="1">The sequence shown here is derived from an EMBL/GenBank/DDBJ whole genome shotgun (WGS) entry which is preliminary data.</text>
</comment>
<dbReference type="EMBL" id="JACJJC010000162">
    <property type="protein sequence ID" value="MBM6705159.1"/>
    <property type="molecule type" value="Genomic_DNA"/>
</dbReference>
<gene>
    <name evidence="1" type="ORF">H6A60_11855</name>
</gene>
<name>A0ABS2DV40_9BURK</name>
<sequence>LLQDSGSGTTIDVATAVNGIDGNLANGTVTVNGESSTGQTIRFDVEQSGSGAESGTVAEAIYWYGIRTSGDAGGQQDLQITYSLEGIDISGGKTLVLTGDADDATGNGSVLSVYLTGEGNLRIAGNTVRLSETSRGNNYSGTTTVTSGATLYAEEGTLGQTGTLGKTARLTTESGASTYIEGDNTVRGFTLASGGQLAIGSTDSMSGSSDVTLTIVSSTDKNTSTDQINHLYGDLHGHGDLKVVGNGQVDEGVAADLTIHGSQTSFYGDLVL</sequence>
<evidence type="ECO:0008006" key="3">
    <source>
        <dbReference type="Google" id="ProtNLM"/>
    </source>
</evidence>
<evidence type="ECO:0000313" key="2">
    <source>
        <dbReference type="Proteomes" id="UP000715095"/>
    </source>
</evidence>
<keyword evidence="2" id="KW-1185">Reference proteome</keyword>
<dbReference type="RefSeq" id="WP_205104908.1">
    <property type="nucleotide sequence ID" value="NZ_JACJJC010000162.1"/>
</dbReference>